<name>A0A953J9D9_9BACT</name>
<dbReference type="Proteomes" id="UP000705867">
    <property type="component" value="Unassembled WGS sequence"/>
</dbReference>
<gene>
    <name evidence="1" type="ORF">K8I29_00720</name>
</gene>
<accession>A0A953J9D9</accession>
<comment type="caution">
    <text evidence="1">The sequence shown here is derived from an EMBL/GenBank/DDBJ whole genome shotgun (WGS) entry which is preliminary data.</text>
</comment>
<protein>
    <submittedName>
        <fullName evidence="1">TIGR02646 family protein</fullName>
    </submittedName>
</protein>
<dbReference type="EMBL" id="JAIOIV010000010">
    <property type="protein sequence ID" value="MBZ0154719.1"/>
    <property type="molecule type" value="Genomic_DNA"/>
</dbReference>
<reference evidence="1" key="2">
    <citation type="submission" date="2021-08" db="EMBL/GenBank/DDBJ databases">
        <authorList>
            <person name="Dalcin Martins P."/>
        </authorList>
    </citation>
    <scope>NUCLEOTIDE SEQUENCE</scope>
    <source>
        <strain evidence="1">MAG_39</strain>
    </source>
</reference>
<dbReference type="InterPro" id="IPR013467">
    <property type="entry name" value="HNH78-like"/>
</dbReference>
<evidence type="ECO:0000313" key="1">
    <source>
        <dbReference type="EMBL" id="MBZ0154719.1"/>
    </source>
</evidence>
<proteinExistence type="predicted"/>
<organism evidence="1 2">
    <name type="scientific">Candidatus Nitrobium versatile</name>
    <dbReference type="NCBI Taxonomy" id="2884831"/>
    <lineage>
        <taxon>Bacteria</taxon>
        <taxon>Pseudomonadati</taxon>
        <taxon>Nitrospirota</taxon>
        <taxon>Nitrospiria</taxon>
        <taxon>Nitrospirales</taxon>
        <taxon>Nitrospiraceae</taxon>
        <taxon>Candidatus Nitrobium</taxon>
    </lineage>
</organism>
<dbReference type="AlphaFoldDB" id="A0A953J9D9"/>
<evidence type="ECO:0000313" key="2">
    <source>
        <dbReference type="Proteomes" id="UP000705867"/>
    </source>
</evidence>
<dbReference type="NCBIfam" id="TIGR02646">
    <property type="entry name" value="retron system putative HNH endonuclease"/>
    <property type="match status" value="1"/>
</dbReference>
<reference evidence="1" key="1">
    <citation type="journal article" date="2021" name="bioRxiv">
        <title>Unraveling nitrogen, sulfur and carbon metabolic pathways and microbial community transcriptional responses to substrate deprivation and toxicity stresses in a bioreactor mimicking anoxic brackish coastal sediment conditions.</title>
        <authorList>
            <person name="Martins P.D."/>
            <person name="Echeveste M.J."/>
            <person name="Arshad A."/>
            <person name="Kurth J."/>
            <person name="Ouboter H."/>
            <person name="Jetten M.S.M."/>
            <person name="Welte C.U."/>
        </authorList>
    </citation>
    <scope>NUCLEOTIDE SEQUENCE</scope>
    <source>
        <strain evidence="1">MAG_39</strain>
    </source>
</reference>
<dbReference type="Gene3D" id="1.10.30.50">
    <property type="match status" value="1"/>
</dbReference>
<sequence>MKTIVKSTLSPCLASQPVAQEWYDFMRTQCHAEVGDNLRQEQQFLCCYCESEIGEDDSHIEHMVPRSIHNNLTYEYSNLAASCNGGAVDHCGHFKDDNHRNPGYRYDASKFCPPHDANTCRLFSYLSDGDVIPAQGLSQQDRDKAEYMIGYLGLTCSRLSGRRHSHAKNLIQTLGSNPDAELVQWAMDYYLTPSSDGKLKAFISLSRTLLAQ</sequence>